<dbReference type="STRING" id="178356.SAMN05216269_10549"/>
<evidence type="ECO:0000313" key="1">
    <source>
        <dbReference type="EMBL" id="SHM55098.1"/>
    </source>
</evidence>
<keyword evidence="2" id="KW-1185">Reference proteome</keyword>
<proteinExistence type="predicted"/>
<dbReference type="Proteomes" id="UP000184092">
    <property type="component" value="Unassembled WGS sequence"/>
</dbReference>
<gene>
    <name evidence="1" type="ORF">SAMN05216269_10549</name>
</gene>
<organism evidence="1 2">
    <name type="scientific">Flavobacterium xinjiangense</name>
    <dbReference type="NCBI Taxonomy" id="178356"/>
    <lineage>
        <taxon>Bacteria</taxon>
        <taxon>Pseudomonadati</taxon>
        <taxon>Bacteroidota</taxon>
        <taxon>Flavobacteriia</taxon>
        <taxon>Flavobacteriales</taxon>
        <taxon>Flavobacteriaceae</taxon>
        <taxon>Flavobacterium</taxon>
    </lineage>
</organism>
<reference evidence="2" key="1">
    <citation type="submission" date="2016-11" db="EMBL/GenBank/DDBJ databases">
        <authorList>
            <person name="Varghese N."/>
            <person name="Submissions S."/>
        </authorList>
    </citation>
    <scope>NUCLEOTIDE SEQUENCE [LARGE SCALE GENOMIC DNA]</scope>
    <source>
        <strain evidence="2">CGMCC 1.2749</strain>
    </source>
</reference>
<evidence type="ECO:0000313" key="2">
    <source>
        <dbReference type="Proteomes" id="UP000184092"/>
    </source>
</evidence>
<dbReference type="AlphaFoldDB" id="A0A1M7JQ21"/>
<sequence length="187" mass="19578">MFEQLTQLAQQYRNEAVVKNNAIPNEQNDAVISEASSSIFVGLKEIVSQGGVDQLAGLFQGNNAQNSSNPVVQKLTEQLTGSLGEKFGLNNEIASGVASSLIPQILGSLVNKAKDPNESSFQITDIIAAVSGNSGQNSGIMDTISKYGGQFGLDQNTDGKVDINDAMDAVKKNSDGIGGLLGKLFGK</sequence>
<accession>A0A1M7JQ21</accession>
<dbReference type="EMBL" id="FRCL01000005">
    <property type="protein sequence ID" value="SHM55098.1"/>
    <property type="molecule type" value="Genomic_DNA"/>
</dbReference>
<protein>
    <recommendedName>
        <fullName evidence="3">DUF937 domain-containing protein</fullName>
    </recommendedName>
</protein>
<evidence type="ECO:0008006" key="3">
    <source>
        <dbReference type="Google" id="ProtNLM"/>
    </source>
</evidence>
<name>A0A1M7JQ21_9FLAO</name>
<dbReference type="RefSeq" id="WP_073207881.1">
    <property type="nucleotide sequence ID" value="NZ_FRCL01000005.1"/>
</dbReference>
<dbReference type="OrthoDB" id="982085at2"/>